<dbReference type="GO" id="GO:0016887">
    <property type="term" value="F:ATP hydrolysis activity"/>
    <property type="evidence" value="ECO:0007669"/>
    <property type="project" value="InterPro"/>
</dbReference>
<dbReference type="Pfam" id="PF00005">
    <property type="entry name" value="ABC_tran"/>
    <property type="match status" value="2"/>
</dbReference>
<feature type="region of interest" description="Disordered" evidence="3">
    <location>
        <begin position="239"/>
        <end position="291"/>
    </location>
</feature>
<dbReference type="CDD" id="cd03221">
    <property type="entry name" value="ABCF_EF-3"/>
    <property type="match status" value="1"/>
</dbReference>
<dbReference type="Gene3D" id="3.40.50.300">
    <property type="entry name" value="P-loop containing nucleotide triphosphate hydrolases"/>
    <property type="match status" value="2"/>
</dbReference>
<dbReference type="SMART" id="SM00382">
    <property type="entry name" value="AAA"/>
    <property type="match status" value="2"/>
</dbReference>
<proteinExistence type="predicted"/>
<dbReference type="PANTHER" id="PTHR42855">
    <property type="entry name" value="ABC TRANSPORTER ATP-BINDING SUBUNIT"/>
    <property type="match status" value="1"/>
</dbReference>
<dbReference type="InterPro" id="IPR003593">
    <property type="entry name" value="AAA+_ATPase"/>
</dbReference>
<organism evidence="5 6">
    <name type="scientific">Pararcticibacter amylolyticus</name>
    <dbReference type="NCBI Taxonomy" id="2173175"/>
    <lineage>
        <taxon>Bacteria</taxon>
        <taxon>Pseudomonadati</taxon>
        <taxon>Bacteroidota</taxon>
        <taxon>Sphingobacteriia</taxon>
        <taxon>Sphingobacteriales</taxon>
        <taxon>Sphingobacteriaceae</taxon>
        <taxon>Pararcticibacter</taxon>
    </lineage>
</organism>
<dbReference type="RefSeq" id="WP_109414262.1">
    <property type="nucleotide sequence ID" value="NZ_QEAS01000002.1"/>
</dbReference>
<evidence type="ECO:0000256" key="2">
    <source>
        <dbReference type="ARBA" id="ARBA00022840"/>
    </source>
</evidence>
<name>A0A2U2PKP7_9SPHI</name>
<evidence type="ECO:0000313" key="6">
    <source>
        <dbReference type="Proteomes" id="UP000245647"/>
    </source>
</evidence>
<evidence type="ECO:0000313" key="5">
    <source>
        <dbReference type="EMBL" id="PWG81985.1"/>
    </source>
</evidence>
<keyword evidence="1" id="KW-0547">Nucleotide-binding</keyword>
<evidence type="ECO:0000259" key="4">
    <source>
        <dbReference type="PROSITE" id="PS50893"/>
    </source>
</evidence>
<sequence length="533" mass="59876">MSILVRSLSYIHTSGDFLFRQISLSVPKGGKASLTGYNGTGKSTLLKLLAGIIHPAEGDIVLPGKMCYIPQHSGQYDHLSIAEALKVEHKLSALQAILQGSVEESYFAELENDWDIEERIRSALGFWGLGHLDSHEKMAMLSGGEKTRVFLAGILIHDPEIILLDEPSNHMDRDGRALLYELIKKSKATILTVSHDRELLNLSDLTFELTRNGVEQFGGNYDFYVGQKEIMQSALQSQLDEQQKSLRQAREKARDMAEKQRKREAKGKADARTNSMPRIIAGGLKSKAQQSTARMNDVHQEKVQSIAENIQHIQSDFLQYQVLKIDLGYSGLHTGKNLIEAQDINFSYGEKDLWHLPLTARIRSGDRIRIEGNNGAGKSTLLKIIMGKLLPASGELLMAPFRYLYLDQDYTIIDPKLTVYQQVEKHNDRKLAEHELKSMLHYFQFPASQWDHPCGTLSGGEKMKLAFCCSVAENNTPDILILDEPANNLDMQSLRVLSQTVKNYRGTVLVVSHDRFFTEELDVDKSLLLSPGL</sequence>
<dbReference type="PROSITE" id="PS00211">
    <property type="entry name" value="ABC_TRANSPORTER_1"/>
    <property type="match status" value="2"/>
</dbReference>
<protein>
    <submittedName>
        <fullName evidence="5">ABC transporter ATP-binding protein</fullName>
    </submittedName>
</protein>
<dbReference type="OrthoDB" id="9804035at2"/>
<dbReference type="PROSITE" id="PS50893">
    <property type="entry name" value="ABC_TRANSPORTER_2"/>
    <property type="match status" value="2"/>
</dbReference>
<dbReference type="InterPro" id="IPR027417">
    <property type="entry name" value="P-loop_NTPase"/>
</dbReference>
<dbReference type="InterPro" id="IPR003439">
    <property type="entry name" value="ABC_transporter-like_ATP-bd"/>
</dbReference>
<comment type="caution">
    <text evidence="5">The sequence shown here is derived from an EMBL/GenBank/DDBJ whole genome shotgun (WGS) entry which is preliminary data.</text>
</comment>
<dbReference type="EMBL" id="QEAS01000002">
    <property type="protein sequence ID" value="PWG81985.1"/>
    <property type="molecule type" value="Genomic_DNA"/>
</dbReference>
<dbReference type="GO" id="GO:0005524">
    <property type="term" value="F:ATP binding"/>
    <property type="evidence" value="ECO:0007669"/>
    <property type="project" value="UniProtKB-KW"/>
</dbReference>
<reference evidence="5 6" key="1">
    <citation type="submission" date="2018-04" db="EMBL/GenBank/DDBJ databases">
        <title>Pedobacter chongqingensis sp. nov., isolated from a rottenly hemp rope.</title>
        <authorList>
            <person name="Cai Y."/>
        </authorList>
    </citation>
    <scope>NUCLEOTIDE SEQUENCE [LARGE SCALE GENOMIC DNA]</scope>
    <source>
        <strain evidence="5 6">FJ4-8</strain>
    </source>
</reference>
<feature type="domain" description="ABC transporter" evidence="4">
    <location>
        <begin position="3"/>
        <end position="236"/>
    </location>
</feature>
<dbReference type="FunFam" id="3.40.50.300:FF:001320">
    <property type="entry name" value="Heme ABC transporter ATP-binding protein"/>
    <property type="match status" value="1"/>
</dbReference>
<evidence type="ECO:0000256" key="3">
    <source>
        <dbReference type="SAM" id="MobiDB-lite"/>
    </source>
</evidence>
<feature type="domain" description="ABC transporter" evidence="4">
    <location>
        <begin position="339"/>
        <end position="533"/>
    </location>
</feature>
<feature type="compositionally biased region" description="Basic and acidic residues" evidence="3">
    <location>
        <begin position="241"/>
        <end position="271"/>
    </location>
</feature>
<dbReference type="PANTHER" id="PTHR42855:SF1">
    <property type="entry name" value="ABC TRANSPORTER DOMAIN-CONTAINING PROTEIN"/>
    <property type="match status" value="1"/>
</dbReference>
<dbReference type="SUPFAM" id="SSF52540">
    <property type="entry name" value="P-loop containing nucleoside triphosphate hydrolases"/>
    <property type="match status" value="2"/>
</dbReference>
<keyword evidence="6" id="KW-1185">Reference proteome</keyword>
<evidence type="ECO:0000256" key="1">
    <source>
        <dbReference type="ARBA" id="ARBA00022741"/>
    </source>
</evidence>
<gene>
    <name evidence="5" type="ORF">DDR33_02885</name>
</gene>
<keyword evidence="2 5" id="KW-0067">ATP-binding</keyword>
<dbReference type="Proteomes" id="UP000245647">
    <property type="component" value="Unassembled WGS sequence"/>
</dbReference>
<accession>A0A2U2PKP7</accession>
<dbReference type="AlphaFoldDB" id="A0A2U2PKP7"/>
<dbReference type="InterPro" id="IPR051309">
    <property type="entry name" value="ABCF_ATPase"/>
</dbReference>
<dbReference type="InterPro" id="IPR017871">
    <property type="entry name" value="ABC_transporter-like_CS"/>
</dbReference>